<keyword evidence="2" id="KW-0547">Nucleotide-binding</keyword>
<dbReference type="InterPro" id="IPR041682">
    <property type="entry name" value="AAA_14"/>
</dbReference>
<name>A0ABD4TKD7_9EURY</name>
<gene>
    <name evidence="2" type="ORF">FTO68_04405</name>
</gene>
<proteinExistence type="predicted"/>
<dbReference type="SMART" id="SM00382">
    <property type="entry name" value="AAA"/>
    <property type="match status" value="1"/>
</dbReference>
<dbReference type="AlphaFoldDB" id="A0ABD4TKD7"/>
<dbReference type="GO" id="GO:0005524">
    <property type="term" value="F:ATP binding"/>
    <property type="evidence" value="ECO:0007669"/>
    <property type="project" value="UniProtKB-KW"/>
</dbReference>
<dbReference type="SUPFAM" id="SSF52540">
    <property type="entry name" value="P-loop containing nucleoside triphosphate hydrolases"/>
    <property type="match status" value="1"/>
</dbReference>
<keyword evidence="3" id="KW-1185">Reference proteome</keyword>
<dbReference type="PANTHER" id="PTHR33295:SF8">
    <property type="entry name" value="AAA+ ATPASE DOMAIN-CONTAINING PROTEIN"/>
    <property type="match status" value="1"/>
</dbReference>
<evidence type="ECO:0000313" key="2">
    <source>
        <dbReference type="EMBL" id="MCQ1538233.1"/>
    </source>
</evidence>
<dbReference type="Pfam" id="PF13635">
    <property type="entry name" value="DUF4143"/>
    <property type="match status" value="1"/>
</dbReference>
<feature type="domain" description="AAA+ ATPase" evidence="1">
    <location>
        <begin position="37"/>
        <end position="159"/>
    </location>
</feature>
<comment type="caution">
    <text evidence="2">The sequence shown here is derived from an EMBL/GenBank/DDBJ whole genome shotgun (WGS) entry which is preliminary data.</text>
</comment>
<evidence type="ECO:0000313" key="3">
    <source>
        <dbReference type="Proteomes" id="UP001524383"/>
    </source>
</evidence>
<sequence>MDKAQLMDVILQHQEIFAGIPEDTIERDIDLQRYMRGKEIVIITGIRRSGKSTVLKLIADQYQQPDENILFINFEDIRLLDITTDNYHDIENIAIELFSRRKKTVFFFDEIQYAPQWERWANNLHFKGHKVFVTGSNAKILGGEIATSLTGRNVVLDLHPFSFREFLRLKGIEIPAEQHLTSDRASEIVHYFKEYLEYGGFPEVLKEANMELSGHYFNDILKRDIETRYMIREQTGLARLATYLASNAASRFSYSTLKSVTGLKSTNTISQYIRYFRDSYLFYTLPAFYYSLKKQVQASKKVYTGDNSFLNTISFRFSENTGQKLENLVFLYLLQAKKAYSLFYHSGASGKECDFLIMKEPAVLSAIQVSADLKNSETRKREISGLLDALHEYNLARGYILTMDSYGHEQIEGKDIIIVPAWKYMLYPDLYP</sequence>
<reference evidence="2 3" key="1">
    <citation type="submission" date="2019-08" db="EMBL/GenBank/DDBJ databases">
        <authorList>
            <person name="Chen S.-C."/>
            <person name="Lai M.-C."/>
            <person name="You Y.-T."/>
        </authorList>
    </citation>
    <scope>NUCLEOTIDE SEQUENCE [LARGE SCALE GENOMIC DNA]</scope>
    <source>
        <strain evidence="2 3">P2F9704a</strain>
    </source>
</reference>
<dbReference type="InterPro" id="IPR027417">
    <property type="entry name" value="P-loop_NTPase"/>
</dbReference>
<evidence type="ECO:0000259" key="1">
    <source>
        <dbReference type="SMART" id="SM00382"/>
    </source>
</evidence>
<accession>A0ABD4TKD7</accession>
<dbReference type="RefSeq" id="WP_255332176.1">
    <property type="nucleotide sequence ID" value="NZ_VOTZ01000007.1"/>
</dbReference>
<dbReference type="PANTHER" id="PTHR33295">
    <property type="entry name" value="ATPASE"/>
    <property type="match status" value="1"/>
</dbReference>
<dbReference type="InterPro" id="IPR025420">
    <property type="entry name" value="DUF4143"/>
</dbReference>
<protein>
    <submittedName>
        <fullName evidence="2">ATP-binding protein</fullName>
    </submittedName>
</protein>
<organism evidence="2 3">
    <name type="scientific">Methanocalculus taiwanensis</name>
    <dbReference type="NCBI Taxonomy" id="106207"/>
    <lineage>
        <taxon>Archaea</taxon>
        <taxon>Methanobacteriati</taxon>
        <taxon>Methanobacteriota</taxon>
        <taxon>Stenosarchaea group</taxon>
        <taxon>Methanomicrobia</taxon>
        <taxon>Methanomicrobiales</taxon>
        <taxon>Methanocalculaceae</taxon>
        <taxon>Methanocalculus</taxon>
    </lineage>
</organism>
<dbReference type="Pfam" id="PF13173">
    <property type="entry name" value="AAA_14"/>
    <property type="match status" value="1"/>
</dbReference>
<keyword evidence="2" id="KW-0067">ATP-binding</keyword>
<dbReference type="Proteomes" id="UP001524383">
    <property type="component" value="Unassembled WGS sequence"/>
</dbReference>
<dbReference type="InterPro" id="IPR003593">
    <property type="entry name" value="AAA+_ATPase"/>
</dbReference>
<dbReference type="EMBL" id="VOTZ01000007">
    <property type="protein sequence ID" value="MCQ1538233.1"/>
    <property type="molecule type" value="Genomic_DNA"/>
</dbReference>